<evidence type="ECO:0000256" key="1">
    <source>
        <dbReference type="SAM" id="SignalP"/>
    </source>
</evidence>
<dbReference type="AlphaFoldDB" id="A0A084GLP8"/>
<keyword evidence="3" id="KW-1185">Reference proteome</keyword>
<keyword evidence="1" id="KW-0732">Signal</keyword>
<reference evidence="2 3" key="1">
    <citation type="journal article" date="2005" name="Int. J. Syst. Evol. Microbiol.">
        <title>Bacillus cibi sp. nov., isolated from jeotgal, a traditional Korean fermented seafood.</title>
        <authorList>
            <person name="Yoon J.H."/>
            <person name="Lee C.H."/>
            <person name="Oh T.K."/>
        </authorList>
    </citation>
    <scope>NUCLEOTIDE SEQUENCE [LARGE SCALE GENOMIC DNA]</scope>
    <source>
        <strain evidence="2 3">DSM 16189</strain>
    </source>
</reference>
<dbReference type="RefSeq" id="WP_029566113.1">
    <property type="nucleotide sequence ID" value="NZ_JNVC02000014.1"/>
</dbReference>
<protein>
    <submittedName>
        <fullName evidence="2">Uncharacterized protein</fullName>
    </submittedName>
</protein>
<accession>A0A084GLP8</accession>
<sequence length="123" mass="15103">MNTLKRWKHAVIAFVMISALFAPTYASATGYNYSQPQQNSFDSLLDSVFSYFFGDKTKNYDYGNSQQNQYQPNTVKYDGKYYYCWTKFWWGWGWKKYTKKEWEDCFPQIPKESWEIWKKWYCW</sequence>
<dbReference type="Proteomes" id="UP000028549">
    <property type="component" value="Unassembled WGS sequence"/>
</dbReference>
<name>A0A084GLP8_METID</name>
<evidence type="ECO:0000313" key="2">
    <source>
        <dbReference type="EMBL" id="KEZ48260.1"/>
    </source>
</evidence>
<proteinExistence type="predicted"/>
<organism evidence="2 3">
    <name type="scientific">Metabacillus indicus</name>
    <name type="common">Bacillus indicus</name>
    <dbReference type="NCBI Taxonomy" id="246786"/>
    <lineage>
        <taxon>Bacteria</taxon>
        <taxon>Bacillati</taxon>
        <taxon>Bacillota</taxon>
        <taxon>Bacilli</taxon>
        <taxon>Bacillales</taxon>
        <taxon>Bacillaceae</taxon>
        <taxon>Metabacillus</taxon>
    </lineage>
</organism>
<gene>
    <name evidence="2" type="ORF">GS18_0217125</name>
</gene>
<feature type="signal peptide" evidence="1">
    <location>
        <begin position="1"/>
        <end position="28"/>
    </location>
</feature>
<dbReference type="EMBL" id="JNVC02000014">
    <property type="protein sequence ID" value="KEZ48260.1"/>
    <property type="molecule type" value="Genomic_DNA"/>
</dbReference>
<evidence type="ECO:0000313" key="3">
    <source>
        <dbReference type="Proteomes" id="UP000028549"/>
    </source>
</evidence>
<feature type="chain" id="PRO_5001775856" evidence="1">
    <location>
        <begin position="29"/>
        <end position="123"/>
    </location>
</feature>
<comment type="caution">
    <text evidence="2">The sequence shown here is derived from an EMBL/GenBank/DDBJ whole genome shotgun (WGS) entry which is preliminary data.</text>
</comment>